<organism evidence="8 9">
    <name type="scientific">Falcunculus frontatus</name>
    <name type="common">Eastern shriketit</name>
    <dbReference type="NCBI Taxonomy" id="254539"/>
    <lineage>
        <taxon>Eukaryota</taxon>
        <taxon>Metazoa</taxon>
        <taxon>Chordata</taxon>
        <taxon>Craniata</taxon>
        <taxon>Vertebrata</taxon>
        <taxon>Euteleostomi</taxon>
        <taxon>Archelosauria</taxon>
        <taxon>Archosauria</taxon>
        <taxon>Dinosauria</taxon>
        <taxon>Saurischia</taxon>
        <taxon>Theropoda</taxon>
        <taxon>Coelurosauria</taxon>
        <taxon>Aves</taxon>
        <taxon>Neognathae</taxon>
        <taxon>Neoaves</taxon>
        <taxon>Telluraves</taxon>
        <taxon>Australaves</taxon>
        <taxon>Passeriformes</taxon>
        <taxon>Corvoidea</taxon>
        <taxon>Pachycephalidae</taxon>
        <taxon>Falcunculus</taxon>
    </lineage>
</organism>
<feature type="non-terminal residue" evidence="8">
    <location>
        <position position="147"/>
    </location>
</feature>
<keyword evidence="9" id="KW-1185">Reference proteome</keyword>
<dbReference type="SMART" id="SM00741">
    <property type="entry name" value="SapB"/>
    <property type="match status" value="1"/>
</dbReference>
<keyword evidence="2" id="KW-0964">Secreted</keyword>
<keyword evidence="3" id="KW-0732">Signal</keyword>
<dbReference type="Proteomes" id="UP000534626">
    <property type="component" value="Unassembled WGS sequence"/>
</dbReference>
<evidence type="ECO:0000259" key="6">
    <source>
        <dbReference type="PROSITE" id="PS50015"/>
    </source>
</evidence>
<dbReference type="InterPro" id="IPR008139">
    <property type="entry name" value="SaposinB_dom"/>
</dbReference>
<keyword evidence="5" id="KW-0325">Glycoprotein</keyword>
<dbReference type="SUPFAM" id="SSF47862">
    <property type="entry name" value="Saposin"/>
    <property type="match status" value="1"/>
</dbReference>
<dbReference type="EMBL" id="VZRV01003489">
    <property type="protein sequence ID" value="NWW19325.1"/>
    <property type="molecule type" value="Genomic_DNA"/>
</dbReference>
<name>A0A7K6L5D3_9CORV</name>
<dbReference type="OrthoDB" id="8889685at2759"/>
<dbReference type="PROSITE" id="PS50015">
    <property type="entry name" value="SAP_B"/>
    <property type="match status" value="1"/>
</dbReference>
<evidence type="ECO:0000313" key="9">
    <source>
        <dbReference type="Proteomes" id="UP000534626"/>
    </source>
</evidence>
<sequence length="147" mass="15594">PPGRVLTVATGLGAPAGGCGVPPSAWCQNWMTALRCGALGRCPHLTQRHPDVDVCAMCQQLVGFLRHVSNQSAMEVVLDQVVGSLCLHLPFLVIQCRSMVQAFVHHLIYGIQHLVPQQVCATVKLCHGEPGAAPAVPVLETPGAHLQ</sequence>
<dbReference type="PANTHER" id="PTHR11480:SF3">
    <property type="entry name" value="BCDNA.GH08312"/>
    <property type="match status" value="1"/>
</dbReference>
<dbReference type="PROSITE" id="PS51110">
    <property type="entry name" value="SAP_A"/>
    <property type="match status" value="1"/>
</dbReference>
<proteinExistence type="predicted"/>
<protein>
    <submittedName>
        <fullName evidence="8">PSPB protein</fullName>
    </submittedName>
</protein>
<accession>A0A7K6L5D3</accession>
<evidence type="ECO:0000313" key="8">
    <source>
        <dbReference type="EMBL" id="NWW19325.1"/>
    </source>
</evidence>
<feature type="non-terminal residue" evidence="8">
    <location>
        <position position="1"/>
    </location>
</feature>
<feature type="domain" description="Saposin B-type" evidence="6">
    <location>
        <begin position="51"/>
        <end position="130"/>
    </location>
</feature>
<gene>
    <name evidence="8" type="primary">Sftpb</name>
    <name evidence="8" type="ORF">FALFRO_R15501</name>
</gene>
<evidence type="ECO:0000256" key="1">
    <source>
        <dbReference type="ARBA" id="ARBA00004613"/>
    </source>
</evidence>
<dbReference type="PANTHER" id="PTHR11480">
    <property type="entry name" value="SAPOSIN-RELATED"/>
    <property type="match status" value="1"/>
</dbReference>
<keyword evidence="4" id="KW-1015">Disulfide bond</keyword>
<evidence type="ECO:0000256" key="2">
    <source>
        <dbReference type="ARBA" id="ARBA00022525"/>
    </source>
</evidence>
<dbReference type="AlphaFoldDB" id="A0A7K6L5D3"/>
<comment type="caution">
    <text evidence="8">The sequence shown here is derived from an EMBL/GenBank/DDBJ whole genome shotgun (WGS) entry which is preliminary data.</text>
</comment>
<dbReference type="InterPro" id="IPR011001">
    <property type="entry name" value="Saposin-like"/>
</dbReference>
<dbReference type="GO" id="GO:0005576">
    <property type="term" value="C:extracellular region"/>
    <property type="evidence" value="ECO:0007669"/>
    <property type="project" value="UniProtKB-SubCell"/>
</dbReference>
<evidence type="ECO:0000256" key="3">
    <source>
        <dbReference type="ARBA" id="ARBA00022729"/>
    </source>
</evidence>
<dbReference type="Gene3D" id="1.10.225.10">
    <property type="entry name" value="Saposin-like"/>
    <property type="match status" value="1"/>
</dbReference>
<comment type="subcellular location">
    <subcellularLocation>
        <location evidence="1">Secreted</location>
    </subcellularLocation>
</comment>
<evidence type="ECO:0000259" key="7">
    <source>
        <dbReference type="PROSITE" id="PS51110"/>
    </source>
</evidence>
<dbReference type="InterPro" id="IPR003119">
    <property type="entry name" value="SAP_A"/>
</dbReference>
<reference evidence="8 9" key="1">
    <citation type="submission" date="2019-09" db="EMBL/GenBank/DDBJ databases">
        <title>Bird 10,000 Genomes (B10K) Project - Family phase.</title>
        <authorList>
            <person name="Zhang G."/>
        </authorList>
    </citation>
    <scope>NUCLEOTIDE SEQUENCE [LARGE SCALE GENOMIC DNA]</scope>
    <source>
        <strain evidence="8">B10K-DU-029-77</strain>
    </source>
</reference>
<dbReference type="InterPro" id="IPR051428">
    <property type="entry name" value="Sphingo_Act-Surfact_Prot"/>
</dbReference>
<evidence type="ECO:0000256" key="5">
    <source>
        <dbReference type="ARBA" id="ARBA00023180"/>
    </source>
</evidence>
<evidence type="ECO:0000256" key="4">
    <source>
        <dbReference type="ARBA" id="ARBA00023157"/>
    </source>
</evidence>
<feature type="domain" description="Saposin A-type" evidence="7">
    <location>
        <begin position="12"/>
        <end position="52"/>
    </location>
</feature>